<dbReference type="EMBL" id="ODYU01001142">
    <property type="protein sequence ID" value="SOQ36934.1"/>
    <property type="molecule type" value="Genomic_DNA"/>
</dbReference>
<organism evidence="2">
    <name type="scientific">Spodoptera frugiperda</name>
    <name type="common">Fall armyworm</name>
    <dbReference type="NCBI Taxonomy" id="7108"/>
    <lineage>
        <taxon>Eukaryota</taxon>
        <taxon>Metazoa</taxon>
        <taxon>Ecdysozoa</taxon>
        <taxon>Arthropoda</taxon>
        <taxon>Hexapoda</taxon>
        <taxon>Insecta</taxon>
        <taxon>Pterygota</taxon>
        <taxon>Neoptera</taxon>
        <taxon>Endopterygota</taxon>
        <taxon>Lepidoptera</taxon>
        <taxon>Glossata</taxon>
        <taxon>Ditrysia</taxon>
        <taxon>Noctuoidea</taxon>
        <taxon>Noctuidae</taxon>
        <taxon>Amphipyrinae</taxon>
        <taxon>Spodoptera</taxon>
    </lineage>
</organism>
<evidence type="ECO:0000313" key="2">
    <source>
        <dbReference type="EMBL" id="SOQ36934.1"/>
    </source>
</evidence>
<dbReference type="AlphaFoldDB" id="A0A2H1V9L7"/>
<accession>A0A2H1V9L7</accession>
<sequence>MGGAKGSVRLLQTKNHPVPTPAFKARAPVNPLGSPQVRFMIFVSENRRLGLVEQMTSVANEQMTVGNKITSGLYDAQDIIIT</sequence>
<gene>
    <name evidence="2" type="ORF">SFRICE_015386</name>
</gene>
<protein>
    <submittedName>
        <fullName evidence="2">SFRICE_015386</fullName>
    </submittedName>
</protein>
<feature type="region of interest" description="Disordered" evidence="1">
    <location>
        <begin position="1"/>
        <end position="27"/>
    </location>
</feature>
<proteinExistence type="predicted"/>
<name>A0A2H1V9L7_SPOFR</name>
<evidence type="ECO:0000256" key="1">
    <source>
        <dbReference type="SAM" id="MobiDB-lite"/>
    </source>
</evidence>
<reference evidence="2" key="1">
    <citation type="submission" date="2016-07" db="EMBL/GenBank/DDBJ databases">
        <authorList>
            <person name="Bretaudeau A."/>
        </authorList>
    </citation>
    <scope>NUCLEOTIDE SEQUENCE</scope>
    <source>
        <strain evidence="2">Rice</strain>
        <tissue evidence="2">Whole body</tissue>
    </source>
</reference>